<name>A0AAV6HAP3_9TELE</name>
<dbReference type="InterPro" id="IPR000008">
    <property type="entry name" value="C2_dom"/>
</dbReference>
<feature type="region of interest" description="Disordered" evidence="7">
    <location>
        <begin position="116"/>
        <end position="302"/>
    </location>
</feature>
<feature type="region of interest" description="Disordered" evidence="7">
    <location>
        <begin position="526"/>
        <end position="560"/>
    </location>
</feature>
<dbReference type="FunFam" id="2.60.40.150:FF:000040">
    <property type="entry name" value="synaptotagmin-like protein 2 isoform X2"/>
    <property type="match status" value="1"/>
</dbReference>
<dbReference type="SMART" id="SM00239">
    <property type="entry name" value="C2"/>
    <property type="match status" value="2"/>
</dbReference>
<keyword evidence="2" id="KW-1003">Cell membrane</keyword>
<dbReference type="PROSITE" id="PS50916">
    <property type="entry name" value="RABBD"/>
    <property type="match status" value="1"/>
</dbReference>
<comment type="caution">
    <text evidence="10">The sequence shown here is derived from an EMBL/GenBank/DDBJ whole genome shotgun (WGS) entry which is preliminary data.</text>
</comment>
<keyword evidence="3" id="KW-0268">Exocytosis</keyword>
<evidence type="ECO:0000256" key="7">
    <source>
        <dbReference type="SAM" id="MobiDB-lite"/>
    </source>
</evidence>
<comment type="subcellular location">
    <subcellularLocation>
        <location evidence="1">Cell membrane</location>
    </subcellularLocation>
</comment>
<gene>
    <name evidence="10" type="ORF">AALO_G00025470</name>
</gene>
<dbReference type="InterPro" id="IPR010911">
    <property type="entry name" value="Rab_BD"/>
</dbReference>
<feature type="compositionally biased region" description="Polar residues" evidence="7">
    <location>
        <begin position="154"/>
        <end position="181"/>
    </location>
</feature>
<accession>A0AAV6HAP3</accession>
<feature type="compositionally biased region" description="Low complexity" evidence="7">
    <location>
        <begin position="257"/>
        <end position="268"/>
    </location>
</feature>
<dbReference type="CDD" id="cd04020">
    <property type="entry name" value="C2B_SLP_1-2-3-4"/>
    <property type="match status" value="1"/>
</dbReference>
<proteinExistence type="predicted"/>
<feature type="domain" description="C2" evidence="8">
    <location>
        <begin position="584"/>
        <end position="706"/>
    </location>
</feature>
<dbReference type="GO" id="GO:0070382">
    <property type="term" value="C:exocytic vesicle"/>
    <property type="evidence" value="ECO:0007669"/>
    <property type="project" value="TreeGrafter"/>
</dbReference>
<keyword evidence="4" id="KW-0677">Repeat</keyword>
<evidence type="ECO:0000256" key="4">
    <source>
        <dbReference type="ARBA" id="ARBA00022737"/>
    </source>
</evidence>
<evidence type="ECO:0000259" key="8">
    <source>
        <dbReference type="PROSITE" id="PS50004"/>
    </source>
</evidence>
<evidence type="ECO:0000313" key="11">
    <source>
        <dbReference type="Proteomes" id="UP000823561"/>
    </source>
</evidence>
<dbReference type="GO" id="GO:0005886">
    <property type="term" value="C:plasma membrane"/>
    <property type="evidence" value="ECO:0007669"/>
    <property type="project" value="UniProtKB-SubCell"/>
</dbReference>
<evidence type="ECO:0000256" key="3">
    <source>
        <dbReference type="ARBA" id="ARBA00022483"/>
    </source>
</evidence>
<sequence>MIDLSFLTDEEQEMIMVVLKRDAELKKSEDQRVKDLQKTMRDRNKLKYMTGEWFYETKSQRHRDRIHGSDIIRASIRQRKPVTVFELSKVWAEKPSFVNSGNRDVFLPPELAGIIDEPQTQSKNQSREYACSSESQSGVSKPAVQPQVKLRLNPFNNRPTSLASPGGESQQVSNGTTQTVKTPARESHPSYESPIVTHTNQTSDSFEKSQATLNTHKPVPRKRVLHVSGDYSVDRNRPARKNVATPAPRGILKHCNSIISSSSSSSSSNDSLPPHSNYNQKTEPLSPVDLPDSPSSGSSSGCWLDRKQVRFSGIVRGRNPALQNGRELGEHDLLDHDRVVLSDEEGQTDKSDTSISSSNGDDASSEGLSCPRDECDSPFFSKTRQKTEPELCIGSKSSPQDSYLWGSKWVNRKEVMTGWHDGLAQPPASEVSSLHATVPETDNSEDTSPVRTMLKRASRPMSLSKSLEDITTMPAREERMRTDQRSDLMLSANDVSVAPSSPTSAPDPEQMKRISASVPAFLQQESYDRESDCTSENSFYSPHRPQKRNSHTNHSFSSGMASMSSSVSGSIMSIYSGDFGSVDVKGTIQFAMNYVEKLGEFHIFVVQCRDLAVAEPKRNRSDPYVKCYLLPDKTKLGKRKTSIKKKTLNPTFNEILRYKISFDTLRITTLNLSVWHNDNFGRNSFLGEVDVDLREWSISDTQMKDYLLRPRVVSRPNTTEQRGDMRVALRFLPQVTQSKRASKAGEVQIWVRECKNLPVVRGVIIDPFVKCTVLPDTSRKGRQKTRVAKKTADPVFNHTMVYDGFKLEDLREACVELTVWDHDRLSNHFLGGLRLGLGTGKSYGSEVTWMDSTSDEAKLWNRMMISQAVARLGNLHRTPATRVRFPPRGPFWIPP</sequence>
<feature type="compositionally biased region" description="Basic and acidic residues" evidence="7">
    <location>
        <begin position="475"/>
        <end position="486"/>
    </location>
</feature>
<feature type="compositionally biased region" description="Polar residues" evidence="7">
    <location>
        <begin position="269"/>
        <end position="283"/>
    </location>
</feature>
<dbReference type="EMBL" id="JADWDJ010000002">
    <property type="protein sequence ID" value="KAG5284325.1"/>
    <property type="molecule type" value="Genomic_DNA"/>
</dbReference>
<feature type="domain" description="C2" evidence="8">
    <location>
        <begin position="721"/>
        <end position="850"/>
    </location>
</feature>
<dbReference type="GO" id="GO:0006886">
    <property type="term" value="P:intracellular protein transport"/>
    <property type="evidence" value="ECO:0007669"/>
    <property type="project" value="InterPro"/>
</dbReference>
<dbReference type="SUPFAM" id="SSF49562">
    <property type="entry name" value="C2 domain (Calcium/lipid-binding domain, CaLB)"/>
    <property type="match status" value="2"/>
</dbReference>
<keyword evidence="5" id="KW-0472">Membrane</keyword>
<feature type="compositionally biased region" description="Polar residues" evidence="7">
    <location>
        <begin position="196"/>
        <end position="215"/>
    </location>
</feature>
<dbReference type="Pfam" id="PF00168">
    <property type="entry name" value="C2"/>
    <property type="match status" value="2"/>
</dbReference>
<reference evidence="10" key="1">
    <citation type="submission" date="2020-10" db="EMBL/GenBank/DDBJ databases">
        <title>Chromosome-scale genome assembly of the Allis shad, Alosa alosa.</title>
        <authorList>
            <person name="Margot Z."/>
            <person name="Christophe K."/>
            <person name="Cabau C."/>
            <person name="Louis A."/>
            <person name="Berthelot C."/>
            <person name="Parey E."/>
            <person name="Roest Crollius H."/>
            <person name="Montfort J."/>
            <person name="Robinson-Rechavi M."/>
            <person name="Bucao C."/>
            <person name="Bouchez O."/>
            <person name="Gislard M."/>
            <person name="Lluch J."/>
            <person name="Milhes M."/>
            <person name="Lampietro C."/>
            <person name="Lopez Roques C."/>
            <person name="Donnadieu C."/>
            <person name="Braasch I."/>
            <person name="Desvignes T."/>
            <person name="Postlethwait J."/>
            <person name="Bobe J."/>
            <person name="Guiguen Y."/>
        </authorList>
    </citation>
    <scope>NUCLEOTIDE SEQUENCE</scope>
    <source>
        <strain evidence="10">M-15738</strain>
        <tissue evidence="10">Blood</tissue>
    </source>
</reference>
<protein>
    <recommendedName>
        <fullName evidence="6">Synaptotagmin-like protein 2</fullName>
    </recommendedName>
</protein>
<dbReference type="PANTHER" id="PTHR45716:SF5">
    <property type="entry name" value="SYNAPTOTAGMIN-LIKE PROTEIN 2"/>
    <property type="match status" value="1"/>
</dbReference>
<feature type="compositionally biased region" description="Low complexity" evidence="7">
    <location>
        <begin position="284"/>
        <end position="301"/>
    </location>
</feature>
<feature type="compositionally biased region" description="Low complexity" evidence="7">
    <location>
        <begin position="494"/>
        <end position="508"/>
    </location>
</feature>
<feature type="region of interest" description="Disordered" evidence="7">
    <location>
        <begin position="455"/>
        <end position="511"/>
    </location>
</feature>
<organism evidence="10 11">
    <name type="scientific">Alosa alosa</name>
    <name type="common">allis shad</name>
    <dbReference type="NCBI Taxonomy" id="278164"/>
    <lineage>
        <taxon>Eukaryota</taxon>
        <taxon>Metazoa</taxon>
        <taxon>Chordata</taxon>
        <taxon>Craniata</taxon>
        <taxon>Vertebrata</taxon>
        <taxon>Euteleostomi</taxon>
        <taxon>Actinopterygii</taxon>
        <taxon>Neopterygii</taxon>
        <taxon>Teleostei</taxon>
        <taxon>Clupei</taxon>
        <taxon>Clupeiformes</taxon>
        <taxon>Clupeoidei</taxon>
        <taxon>Clupeidae</taxon>
        <taxon>Alosa</taxon>
    </lineage>
</organism>
<dbReference type="GO" id="GO:0042043">
    <property type="term" value="F:neurexin family protein binding"/>
    <property type="evidence" value="ECO:0007669"/>
    <property type="project" value="TreeGrafter"/>
</dbReference>
<evidence type="ECO:0000256" key="2">
    <source>
        <dbReference type="ARBA" id="ARBA00022475"/>
    </source>
</evidence>
<dbReference type="PROSITE" id="PS50004">
    <property type="entry name" value="C2"/>
    <property type="match status" value="2"/>
</dbReference>
<dbReference type="Gene3D" id="6.10.250.3000">
    <property type="match status" value="1"/>
</dbReference>
<dbReference type="FunFam" id="2.60.40.150:FF:000006">
    <property type="entry name" value="Synaptotagmin-like 5, isoform CRA_a"/>
    <property type="match status" value="1"/>
</dbReference>
<dbReference type="PANTHER" id="PTHR45716">
    <property type="entry name" value="BITESIZE, ISOFORM I"/>
    <property type="match status" value="1"/>
</dbReference>
<evidence type="ECO:0000259" key="9">
    <source>
        <dbReference type="PROSITE" id="PS50916"/>
    </source>
</evidence>
<evidence type="ECO:0000256" key="1">
    <source>
        <dbReference type="ARBA" id="ARBA00004236"/>
    </source>
</evidence>
<keyword evidence="11" id="KW-1185">Reference proteome</keyword>
<evidence type="ECO:0000313" key="10">
    <source>
        <dbReference type="EMBL" id="KAG5284325.1"/>
    </source>
</evidence>
<dbReference type="AlphaFoldDB" id="A0AAV6HAP3"/>
<dbReference type="InterPro" id="IPR043567">
    <property type="entry name" value="SYTL1-5_C2B"/>
</dbReference>
<evidence type="ECO:0000256" key="5">
    <source>
        <dbReference type="ARBA" id="ARBA00023136"/>
    </source>
</evidence>
<feature type="region of interest" description="Disordered" evidence="7">
    <location>
        <begin position="343"/>
        <end position="384"/>
    </location>
</feature>
<dbReference type="Gene3D" id="2.60.40.150">
    <property type="entry name" value="C2 domain"/>
    <property type="match status" value="2"/>
</dbReference>
<dbReference type="Proteomes" id="UP000823561">
    <property type="component" value="Chromosome 2"/>
</dbReference>
<feature type="compositionally biased region" description="Basic and acidic residues" evidence="7">
    <location>
        <begin position="343"/>
        <end position="352"/>
    </location>
</feature>
<dbReference type="GO" id="GO:0006887">
    <property type="term" value="P:exocytosis"/>
    <property type="evidence" value="ECO:0007669"/>
    <property type="project" value="UniProtKB-KW"/>
</dbReference>
<dbReference type="InterPro" id="IPR035892">
    <property type="entry name" value="C2_domain_sf"/>
</dbReference>
<evidence type="ECO:0000256" key="6">
    <source>
        <dbReference type="ARBA" id="ARBA00072164"/>
    </source>
</evidence>
<feature type="domain" description="RabBD" evidence="9">
    <location>
        <begin position="1"/>
        <end position="57"/>
    </location>
</feature>
<dbReference type="GO" id="GO:0031267">
    <property type="term" value="F:small GTPase binding"/>
    <property type="evidence" value="ECO:0007669"/>
    <property type="project" value="InterPro"/>
</dbReference>